<evidence type="ECO:0000256" key="3">
    <source>
        <dbReference type="ARBA" id="ARBA00004629"/>
    </source>
</evidence>
<keyword evidence="12" id="KW-0995">Kinetochore</keyword>
<evidence type="ECO:0000256" key="12">
    <source>
        <dbReference type="ARBA" id="ARBA00022838"/>
    </source>
</evidence>
<feature type="region of interest" description="Disordered" evidence="17">
    <location>
        <begin position="412"/>
        <end position="440"/>
    </location>
</feature>
<evidence type="ECO:0000256" key="14">
    <source>
        <dbReference type="ARBA" id="ARBA00023242"/>
    </source>
</evidence>
<dbReference type="Pfam" id="PF08655">
    <property type="entry name" value="DASH_Ask1"/>
    <property type="match status" value="1"/>
</dbReference>
<evidence type="ECO:0000256" key="17">
    <source>
        <dbReference type="SAM" id="MobiDB-lite"/>
    </source>
</evidence>
<evidence type="ECO:0000256" key="4">
    <source>
        <dbReference type="ARBA" id="ARBA00010731"/>
    </source>
</evidence>
<evidence type="ECO:0000256" key="15">
    <source>
        <dbReference type="ARBA" id="ARBA00023306"/>
    </source>
</evidence>
<protein>
    <recommendedName>
        <fullName evidence="5">DASH complex subunit ASK1</fullName>
    </recommendedName>
</protein>
<sequence length="440" mass="48954">MSRPNPGQRNLTLTEELERLEQSITLTLQEIDHNFSRAHRIVTTSILPTVEQYAEQSREVWEGSKFWKQFFESSANVSLSGYEERPPSDSAQEGTYTEDSTYTTRTSTDEDATPSYATPSSESLSLHHRDDAPDLSSLTITPSHSTPRPKSLSKRGDNDDITSSSIDYPISYETLHNEWDDTPSQSRNRGPVTPGRTQWTHGGARDMAMTPTTSTFAPPTSHRMLSTSKKAGKQTDPVLHRVLDKTYRIQATPLASARKTYGHDTRGISTPKFKPKPGYLDSSPISSPEIEVPKLHSEIFSSPVKDDDDDDDDNDNNRPPRQRRPSKPSRLPRPGISVLTPAKHNASRPPKISGGWHSDDDLDDDDDEDDPTALFGQSPPKTIQFHIPQSRLLQTPAKEASKRIVSQLLYTAGCGDDTTDDDENSPSVIRRAAGLEDESF</sequence>
<organism evidence="18 19">
    <name type="scientific">Blastomyces silverae</name>
    <dbReference type="NCBI Taxonomy" id="2060906"/>
    <lineage>
        <taxon>Eukaryota</taxon>
        <taxon>Fungi</taxon>
        <taxon>Dikarya</taxon>
        <taxon>Ascomycota</taxon>
        <taxon>Pezizomycotina</taxon>
        <taxon>Eurotiomycetes</taxon>
        <taxon>Eurotiomycetidae</taxon>
        <taxon>Onygenales</taxon>
        <taxon>Ajellomycetaceae</taxon>
        <taxon>Blastomyces</taxon>
    </lineage>
</organism>
<feature type="compositionally biased region" description="Low complexity" evidence="17">
    <location>
        <begin position="95"/>
        <end position="106"/>
    </location>
</feature>
<keyword evidence="9" id="KW-0493">Microtubule</keyword>
<keyword evidence="6" id="KW-0158">Chromosome</keyword>
<dbReference type="GO" id="GO:0051301">
    <property type="term" value="P:cell division"/>
    <property type="evidence" value="ECO:0007669"/>
    <property type="project" value="UniProtKB-KW"/>
</dbReference>
<evidence type="ECO:0000313" key="19">
    <source>
        <dbReference type="Proteomes" id="UP000053573"/>
    </source>
</evidence>
<keyword evidence="10" id="KW-0498">Mitosis</keyword>
<accession>A0A0H1BPL3</accession>
<name>A0A0H1BPL3_9EURO</name>
<keyword evidence="7" id="KW-0963">Cytoplasm</keyword>
<evidence type="ECO:0000256" key="1">
    <source>
        <dbReference type="ARBA" id="ARBA00004123"/>
    </source>
</evidence>
<dbReference type="Proteomes" id="UP000053573">
    <property type="component" value="Unassembled WGS sequence"/>
</dbReference>
<evidence type="ECO:0000313" key="18">
    <source>
        <dbReference type="EMBL" id="KLJ11116.1"/>
    </source>
</evidence>
<reference evidence="19" key="1">
    <citation type="journal article" date="2015" name="PLoS Genet.">
        <title>The dynamic genome and transcriptome of the human fungal pathogen Blastomyces and close relative Emmonsia.</title>
        <authorList>
            <person name="Munoz J.F."/>
            <person name="Gauthier G.M."/>
            <person name="Desjardins C.A."/>
            <person name="Gallo J.E."/>
            <person name="Holder J."/>
            <person name="Sullivan T.D."/>
            <person name="Marty A.J."/>
            <person name="Carmen J.C."/>
            <person name="Chen Z."/>
            <person name="Ding L."/>
            <person name="Gujja S."/>
            <person name="Magrini V."/>
            <person name="Misas E."/>
            <person name="Mitreva M."/>
            <person name="Priest M."/>
            <person name="Saif S."/>
            <person name="Whiston E.A."/>
            <person name="Young S."/>
            <person name="Zeng Q."/>
            <person name="Goldman W.E."/>
            <person name="Mardis E.R."/>
            <person name="Taylor J.W."/>
            <person name="McEwen J.G."/>
            <person name="Clay O.K."/>
            <person name="Klein B.S."/>
            <person name="Cuomo C.A."/>
        </authorList>
    </citation>
    <scope>NUCLEOTIDE SEQUENCE [LARGE SCALE GENOMIC DNA]</scope>
    <source>
        <strain evidence="19">UAMH 139</strain>
    </source>
</reference>
<keyword evidence="16" id="KW-0137">Centromere</keyword>
<dbReference type="InterPro" id="IPR013964">
    <property type="entry name" value="DASH_Ask1"/>
</dbReference>
<evidence type="ECO:0000256" key="7">
    <source>
        <dbReference type="ARBA" id="ARBA00022490"/>
    </source>
</evidence>
<feature type="compositionally biased region" description="Polar residues" evidence="17">
    <location>
        <begin position="115"/>
        <end position="124"/>
    </location>
</feature>
<comment type="subcellular location">
    <subcellularLocation>
        <location evidence="3">Chromosome</location>
        <location evidence="3">Centromere</location>
        <location evidence="3">Kinetochore</location>
    </subcellularLocation>
    <subcellularLocation>
        <location evidence="2">Cytoplasm</location>
        <location evidence="2">Cytoskeleton</location>
        <location evidence="2">Spindle</location>
    </subcellularLocation>
    <subcellularLocation>
        <location evidence="1">Nucleus</location>
    </subcellularLocation>
</comment>
<feature type="region of interest" description="Disordered" evidence="17">
    <location>
        <begin position="80"/>
        <end position="238"/>
    </location>
</feature>
<comment type="similarity">
    <text evidence="4">Belongs to the DASH complex ASK1 family.</text>
</comment>
<keyword evidence="14" id="KW-0539">Nucleus</keyword>
<feature type="compositionally biased region" description="Polar residues" evidence="17">
    <location>
        <begin position="136"/>
        <end position="148"/>
    </location>
</feature>
<evidence type="ECO:0000256" key="16">
    <source>
        <dbReference type="ARBA" id="ARBA00023328"/>
    </source>
</evidence>
<dbReference type="PANTHER" id="PTHR28200:SF1">
    <property type="entry name" value="DASH COMPLEX SUBUNIT ASK1"/>
    <property type="match status" value="1"/>
</dbReference>
<keyword evidence="13" id="KW-0206">Cytoskeleton</keyword>
<evidence type="ECO:0000256" key="13">
    <source>
        <dbReference type="ARBA" id="ARBA00023212"/>
    </source>
</evidence>
<feature type="region of interest" description="Disordered" evidence="17">
    <location>
        <begin position="257"/>
        <end position="385"/>
    </location>
</feature>
<keyword evidence="11" id="KW-0159">Chromosome partition</keyword>
<dbReference type="GO" id="GO:0005874">
    <property type="term" value="C:microtubule"/>
    <property type="evidence" value="ECO:0007669"/>
    <property type="project" value="UniProtKB-KW"/>
</dbReference>
<dbReference type="GO" id="GO:0072686">
    <property type="term" value="C:mitotic spindle"/>
    <property type="evidence" value="ECO:0007669"/>
    <property type="project" value="InterPro"/>
</dbReference>
<dbReference type="EMBL" id="LDEV01001740">
    <property type="protein sequence ID" value="KLJ11116.1"/>
    <property type="molecule type" value="Genomic_DNA"/>
</dbReference>
<evidence type="ECO:0000256" key="11">
    <source>
        <dbReference type="ARBA" id="ARBA00022829"/>
    </source>
</evidence>
<feature type="compositionally biased region" description="Acidic residues" evidence="17">
    <location>
        <begin position="360"/>
        <end position="371"/>
    </location>
</feature>
<evidence type="ECO:0000256" key="8">
    <source>
        <dbReference type="ARBA" id="ARBA00022618"/>
    </source>
</evidence>
<proteinExistence type="inferred from homology"/>
<dbReference type="AlphaFoldDB" id="A0A0H1BPL3"/>
<keyword evidence="19" id="KW-1185">Reference proteome</keyword>
<dbReference type="OrthoDB" id="5573898at2759"/>
<keyword evidence="15" id="KW-0131">Cell cycle</keyword>
<dbReference type="PANTHER" id="PTHR28200">
    <property type="entry name" value="DASH COMPLEX SUBUNIT ASK1"/>
    <property type="match status" value="1"/>
</dbReference>
<evidence type="ECO:0000256" key="2">
    <source>
        <dbReference type="ARBA" id="ARBA00004186"/>
    </source>
</evidence>
<evidence type="ECO:0000256" key="6">
    <source>
        <dbReference type="ARBA" id="ARBA00022454"/>
    </source>
</evidence>
<gene>
    <name evidence="18" type="ORF">EMPG_13567</name>
</gene>
<comment type="caution">
    <text evidence="18">The sequence shown here is derived from an EMBL/GenBank/DDBJ whole genome shotgun (WGS) entry which is preliminary data.</text>
</comment>
<dbReference type="STRING" id="2060906.A0A0H1BPL3"/>
<dbReference type="GO" id="GO:0008608">
    <property type="term" value="P:attachment of spindle microtubules to kinetochore"/>
    <property type="evidence" value="ECO:0007669"/>
    <property type="project" value="InterPro"/>
</dbReference>
<dbReference type="GO" id="GO:0044732">
    <property type="term" value="C:mitotic spindle pole body"/>
    <property type="evidence" value="ECO:0007669"/>
    <property type="project" value="TreeGrafter"/>
</dbReference>
<feature type="compositionally biased region" description="Low complexity" evidence="17">
    <location>
        <begin position="207"/>
        <end position="221"/>
    </location>
</feature>
<evidence type="ECO:0000256" key="5">
    <source>
        <dbReference type="ARBA" id="ARBA00014520"/>
    </source>
</evidence>
<evidence type="ECO:0000256" key="10">
    <source>
        <dbReference type="ARBA" id="ARBA00022776"/>
    </source>
</evidence>
<evidence type="ECO:0000256" key="9">
    <source>
        <dbReference type="ARBA" id="ARBA00022701"/>
    </source>
</evidence>
<dbReference type="GO" id="GO:0042729">
    <property type="term" value="C:DASH complex"/>
    <property type="evidence" value="ECO:0007669"/>
    <property type="project" value="InterPro"/>
</dbReference>
<keyword evidence="8" id="KW-0132">Cell division</keyword>